<keyword evidence="5" id="KW-0732">Signal</keyword>
<accession>A0A6N6ML46</accession>
<evidence type="ECO:0000256" key="5">
    <source>
        <dbReference type="SAM" id="SignalP"/>
    </source>
</evidence>
<name>A0A6N6ML46_9FLAO</name>
<reference evidence="7 8" key="1">
    <citation type="submission" date="2019-09" db="EMBL/GenBank/DDBJ databases">
        <authorList>
            <person name="Cao W.R."/>
        </authorList>
    </citation>
    <scope>NUCLEOTIDE SEQUENCE [LARGE SCALE GENOMIC DNA]</scope>
    <source>
        <strain evidence="7 8">B1N29</strain>
    </source>
</reference>
<feature type="domain" description="PNPLA" evidence="6">
    <location>
        <begin position="32"/>
        <end position="222"/>
    </location>
</feature>
<dbReference type="GO" id="GO:0016042">
    <property type="term" value="P:lipid catabolic process"/>
    <property type="evidence" value="ECO:0007669"/>
    <property type="project" value="UniProtKB-UniRule"/>
</dbReference>
<dbReference type="PROSITE" id="PS51635">
    <property type="entry name" value="PNPLA"/>
    <property type="match status" value="1"/>
</dbReference>
<dbReference type="PANTHER" id="PTHR14226:SF76">
    <property type="entry name" value="NTE FAMILY PROTEIN RSSA"/>
    <property type="match status" value="1"/>
</dbReference>
<sequence length="745" mass="83716">MQKLLIALVFVSALFSAEAQTNAQDVKPKVGLVLSGGGAKGLAHIGVLKVIDSLGVEVDYVAGTSMGAIVGGLYASGYSGKQLDSLFKIINFDDLLSDELPRTSKTFTERDNAEKYAVKLPFNKFSVKLPSALSKGHNTYNLFSDLLLHVGDVDDFSKLPVPFFCMATNIENGRQVILDKGNLVQSIMASGALPSLYQPVIINEAVLVDGGVVNNYPVDELRDLGVDVVIGVDVQDGLANREQLTSAPDVLFQINNFRTIEDMRLKVRKTDIYIKPDIMEFSVISFDEGQQIIDAGYESALTKVKVLKKLPKHEPDGVKKPLKLEPMDSVTINKIRIIGSENYTRAYILGKLKLKEKEKISYKDFNDGVNNLVATDNFDAFEYQLKKSKDTLGYDLITRVNESPVNTYLKFGVHYDDLYKTGVLLNLTKKRMLFKNDEMSFDLILGDNVRYDFEYLIDKGFYWSIGLRSRYDQFEQKVGAGIVLEEESLRSSSGLNKIDVKLRDLTNQFYVQTLFKRDFAFSMGVEHKHLEIDTENLTGIDNDVYSFESTNYLGLVGGLKMDKYDDFYFPSKGVYFDGQLNIYLYSSSQGSDFENYSIAKANMGYASKITDKLAFNFQTSGGFKFGDKSDPALDFALGGFGNHFINNFVPFLGYDFVSLTGNSYVKSFLSLDYEIFKKQHILVEGNWANIEDDIFDSGEWFTLPSYTGYSLGYGMETFVGPIQLKYTYSPELGESIWFFNVGFWF</sequence>
<evidence type="ECO:0000256" key="2">
    <source>
        <dbReference type="ARBA" id="ARBA00022963"/>
    </source>
</evidence>
<keyword evidence="3 4" id="KW-0443">Lipid metabolism</keyword>
<feature type="chain" id="PRO_5026678286" evidence="5">
    <location>
        <begin position="20"/>
        <end position="745"/>
    </location>
</feature>
<dbReference type="Gene3D" id="3.10.20.310">
    <property type="entry name" value="membrane protein fhac"/>
    <property type="match status" value="1"/>
</dbReference>
<gene>
    <name evidence="7" type="ORF">F6U93_03140</name>
</gene>
<proteinExistence type="predicted"/>
<evidence type="ECO:0000259" key="6">
    <source>
        <dbReference type="PROSITE" id="PS51635"/>
    </source>
</evidence>
<comment type="caution">
    <text evidence="7">The sequence shown here is derived from an EMBL/GenBank/DDBJ whole genome shotgun (WGS) entry which is preliminary data.</text>
</comment>
<dbReference type="Proteomes" id="UP000441333">
    <property type="component" value="Unassembled WGS sequence"/>
</dbReference>
<feature type="active site" description="Proton acceptor" evidence="4">
    <location>
        <position position="209"/>
    </location>
</feature>
<dbReference type="GO" id="GO:0016787">
    <property type="term" value="F:hydrolase activity"/>
    <property type="evidence" value="ECO:0007669"/>
    <property type="project" value="UniProtKB-UniRule"/>
</dbReference>
<dbReference type="InterPro" id="IPR050301">
    <property type="entry name" value="NTE"/>
</dbReference>
<dbReference type="CDD" id="cd07205">
    <property type="entry name" value="Pat_PNPLA6_PNPLA7_NTE1_like"/>
    <property type="match status" value="1"/>
</dbReference>
<evidence type="ECO:0000313" key="7">
    <source>
        <dbReference type="EMBL" id="KAB1069865.1"/>
    </source>
</evidence>
<dbReference type="Gene3D" id="3.40.1090.10">
    <property type="entry name" value="Cytosolic phospholipase A2 catalytic domain"/>
    <property type="match status" value="2"/>
</dbReference>
<feature type="short sequence motif" description="DGA/G" evidence="4">
    <location>
        <begin position="209"/>
        <end position="211"/>
    </location>
</feature>
<dbReference type="InterPro" id="IPR016035">
    <property type="entry name" value="Acyl_Trfase/lysoPLipase"/>
</dbReference>
<evidence type="ECO:0000256" key="1">
    <source>
        <dbReference type="ARBA" id="ARBA00022801"/>
    </source>
</evidence>
<organism evidence="7 8">
    <name type="scientific">Pseudotamlana haliotis</name>
    <dbReference type="NCBI Taxonomy" id="2614804"/>
    <lineage>
        <taxon>Bacteria</taxon>
        <taxon>Pseudomonadati</taxon>
        <taxon>Bacteroidota</taxon>
        <taxon>Flavobacteriia</taxon>
        <taxon>Flavobacteriales</taxon>
        <taxon>Flavobacteriaceae</taxon>
        <taxon>Pseudotamlana</taxon>
    </lineage>
</organism>
<keyword evidence="2 4" id="KW-0442">Lipid degradation</keyword>
<feature type="short sequence motif" description="GXGXXG" evidence="4">
    <location>
        <begin position="36"/>
        <end position="41"/>
    </location>
</feature>
<evidence type="ECO:0000256" key="4">
    <source>
        <dbReference type="PROSITE-ProRule" id="PRU01161"/>
    </source>
</evidence>
<dbReference type="SUPFAM" id="SSF52151">
    <property type="entry name" value="FabD/lysophospholipase-like"/>
    <property type="match status" value="1"/>
</dbReference>
<protein>
    <submittedName>
        <fullName evidence="7">Patatin</fullName>
    </submittedName>
</protein>
<dbReference type="InterPro" id="IPR043864">
    <property type="entry name" value="Omp85-like_dom"/>
</dbReference>
<dbReference type="Pfam" id="PF01734">
    <property type="entry name" value="Patatin"/>
    <property type="match status" value="1"/>
</dbReference>
<feature type="short sequence motif" description="GXSXG" evidence="4">
    <location>
        <begin position="63"/>
        <end position="67"/>
    </location>
</feature>
<evidence type="ECO:0000313" key="8">
    <source>
        <dbReference type="Proteomes" id="UP000441333"/>
    </source>
</evidence>
<dbReference type="EMBL" id="WAAT01000022">
    <property type="protein sequence ID" value="KAB1069865.1"/>
    <property type="molecule type" value="Genomic_DNA"/>
</dbReference>
<dbReference type="PANTHER" id="PTHR14226">
    <property type="entry name" value="NEUROPATHY TARGET ESTERASE/SWISS CHEESE D.MELANOGASTER"/>
    <property type="match status" value="1"/>
</dbReference>
<dbReference type="Pfam" id="PF19143">
    <property type="entry name" value="Omp85_2"/>
    <property type="match status" value="1"/>
</dbReference>
<feature type="signal peptide" evidence="5">
    <location>
        <begin position="1"/>
        <end position="19"/>
    </location>
</feature>
<dbReference type="InterPro" id="IPR002641">
    <property type="entry name" value="PNPLA_dom"/>
</dbReference>
<evidence type="ECO:0000256" key="3">
    <source>
        <dbReference type="ARBA" id="ARBA00023098"/>
    </source>
</evidence>
<feature type="active site" description="Nucleophile" evidence="4">
    <location>
        <position position="65"/>
    </location>
</feature>
<keyword evidence="8" id="KW-1185">Reference proteome</keyword>
<dbReference type="AlphaFoldDB" id="A0A6N6ML46"/>
<keyword evidence="1 4" id="KW-0378">Hydrolase</keyword>